<evidence type="ECO:0000256" key="4">
    <source>
        <dbReference type="ARBA" id="ARBA00022827"/>
    </source>
</evidence>
<feature type="binding site" evidence="6">
    <location>
        <position position="286"/>
    </location>
    <ligand>
        <name>FAD</name>
        <dbReference type="ChEBI" id="CHEBI:57692"/>
    </ligand>
</feature>
<dbReference type="AlphaFoldDB" id="A0A1B6D0X9"/>
<keyword evidence="8" id="KW-0732">Signal</keyword>
<evidence type="ECO:0000256" key="5">
    <source>
        <dbReference type="PIRSR" id="PIRSR000137-1"/>
    </source>
</evidence>
<comment type="cofactor">
    <cofactor evidence="1 6">
        <name>FAD</name>
        <dbReference type="ChEBI" id="CHEBI:57692"/>
    </cofactor>
</comment>
<dbReference type="SUPFAM" id="SSF51905">
    <property type="entry name" value="FAD/NAD(P)-binding domain"/>
    <property type="match status" value="1"/>
</dbReference>
<dbReference type="PANTHER" id="PTHR11552">
    <property type="entry name" value="GLUCOSE-METHANOL-CHOLINE GMC OXIDOREDUCTASE"/>
    <property type="match status" value="1"/>
</dbReference>
<name>A0A1B6D0X9_9HEMI</name>
<evidence type="ECO:0000256" key="8">
    <source>
        <dbReference type="SAM" id="SignalP"/>
    </source>
</evidence>
<dbReference type="PANTHER" id="PTHR11552:SF147">
    <property type="entry name" value="CHOLINE DEHYDROGENASE, MITOCHONDRIAL"/>
    <property type="match status" value="1"/>
</dbReference>
<dbReference type="PIRSF" id="PIRSF000137">
    <property type="entry name" value="Alcohol_oxidase"/>
    <property type="match status" value="1"/>
</dbReference>
<keyword evidence="3 7" id="KW-0285">Flavoprotein</keyword>
<evidence type="ECO:0000256" key="7">
    <source>
        <dbReference type="RuleBase" id="RU003968"/>
    </source>
</evidence>
<gene>
    <name evidence="11" type="ORF">g.2909</name>
</gene>
<feature type="domain" description="Glucose-methanol-choline oxidoreductase N-terminal" evidence="9">
    <location>
        <begin position="142"/>
        <end position="165"/>
    </location>
</feature>
<sequence>MYITLILLVYCCIKWSNCYESCSVNSTDAGSSLVQQLYQKIGQGECSLMSNTKYKQYEVKDGEEFDYIVVGSGSAGSVVASRLSEKFNVLLLEAGGDPTLTSEIPALIVRTFHSEIDWDYEAEFNESYCLSYVNKRCYWPRGKAIGGSSAINGMMYVRGYAQDYNTWAENGNTEWSYKEVLPFFKMSEDFQAQEVSNIKTKKFYHGFDGPLKINTLPSPPHEKILSSIFADRGMKTYNDVNINNKNEGFFIVQGTVSNGQRLSSARAYLKPIQNRPTIKISKFSQVTKVLIKNNTAYGVEFLKNGVYFKVKAKTEVILSAGAIDSPKILMLSGIGPKEHLKEMGIDVVQNLPVGKNLRDHMITNGIFYLINATFPGPSMIDASYTYLTNFTGPLSGIGALTNVAFIKANSSYPNIELLFSVINKNDSASLIANFRALRINEEVINSAVDLLKKGTLLQILPILLKPKSVGKILLNSANPLDKPKIYPGYLSNPEDIRTFLKSIHFITNLCSTKTMKSLNGKLKILKIQACESYKFNTDDYWICILMNLGRTVYHPVGTCKMGPKNDLDAVVDPQLRVRGIKNLRVIDASIFPSHISGHTNAAAIMIGERGAFFIKKALSNQSD</sequence>
<dbReference type="GO" id="GO:0016614">
    <property type="term" value="F:oxidoreductase activity, acting on CH-OH group of donors"/>
    <property type="evidence" value="ECO:0007669"/>
    <property type="project" value="InterPro"/>
</dbReference>
<dbReference type="Gene3D" id="3.30.560.10">
    <property type="entry name" value="Glucose Oxidase, domain 3"/>
    <property type="match status" value="1"/>
</dbReference>
<proteinExistence type="inferred from homology"/>
<feature type="signal peptide" evidence="8">
    <location>
        <begin position="1"/>
        <end position="18"/>
    </location>
</feature>
<evidence type="ECO:0000256" key="2">
    <source>
        <dbReference type="ARBA" id="ARBA00010790"/>
    </source>
</evidence>
<feature type="active site" description="Proton acceptor" evidence="5">
    <location>
        <position position="598"/>
    </location>
</feature>
<dbReference type="Pfam" id="PF05199">
    <property type="entry name" value="GMC_oxred_C"/>
    <property type="match status" value="1"/>
</dbReference>
<organism evidence="11">
    <name type="scientific">Clastoptera arizonana</name>
    <name type="common">Arizona spittle bug</name>
    <dbReference type="NCBI Taxonomy" id="38151"/>
    <lineage>
        <taxon>Eukaryota</taxon>
        <taxon>Metazoa</taxon>
        <taxon>Ecdysozoa</taxon>
        <taxon>Arthropoda</taxon>
        <taxon>Hexapoda</taxon>
        <taxon>Insecta</taxon>
        <taxon>Pterygota</taxon>
        <taxon>Neoptera</taxon>
        <taxon>Paraneoptera</taxon>
        <taxon>Hemiptera</taxon>
        <taxon>Auchenorrhyncha</taxon>
        <taxon>Cercopoidea</taxon>
        <taxon>Clastopteridae</taxon>
        <taxon>Clastoptera</taxon>
    </lineage>
</organism>
<protein>
    <recommendedName>
        <fullName evidence="9 10">Glucose-methanol-choline oxidoreductase N-terminal domain-containing protein</fullName>
    </recommendedName>
</protein>
<dbReference type="GO" id="GO:0050660">
    <property type="term" value="F:flavin adenine dinucleotide binding"/>
    <property type="evidence" value="ECO:0007669"/>
    <property type="project" value="InterPro"/>
</dbReference>
<dbReference type="InterPro" id="IPR000172">
    <property type="entry name" value="GMC_OxRdtase_N"/>
</dbReference>
<keyword evidence="4 6" id="KW-0274">FAD</keyword>
<dbReference type="SUPFAM" id="SSF54373">
    <property type="entry name" value="FAD-linked reductases, C-terminal domain"/>
    <property type="match status" value="1"/>
</dbReference>
<evidence type="ECO:0000256" key="1">
    <source>
        <dbReference type="ARBA" id="ARBA00001974"/>
    </source>
</evidence>
<evidence type="ECO:0000256" key="6">
    <source>
        <dbReference type="PIRSR" id="PIRSR000137-2"/>
    </source>
</evidence>
<evidence type="ECO:0000259" key="9">
    <source>
        <dbReference type="PROSITE" id="PS00623"/>
    </source>
</evidence>
<dbReference type="PROSITE" id="PS00624">
    <property type="entry name" value="GMC_OXRED_2"/>
    <property type="match status" value="1"/>
</dbReference>
<feature type="chain" id="PRO_5008580845" description="Glucose-methanol-choline oxidoreductase N-terminal domain-containing protein" evidence="8">
    <location>
        <begin position="19"/>
        <end position="623"/>
    </location>
</feature>
<evidence type="ECO:0000259" key="10">
    <source>
        <dbReference type="PROSITE" id="PS00624"/>
    </source>
</evidence>
<dbReference type="InterPro" id="IPR012132">
    <property type="entry name" value="GMC_OxRdtase"/>
</dbReference>
<accession>A0A1B6D0X9</accession>
<dbReference type="InterPro" id="IPR007867">
    <property type="entry name" value="GMC_OxRtase_C"/>
</dbReference>
<evidence type="ECO:0000256" key="3">
    <source>
        <dbReference type="ARBA" id="ARBA00022630"/>
    </source>
</evidence>
<dbReference type="InterPro" id="IPR036188">
    <property type="entry name" value="FAD/NAD-bd_sf"/>
</dbReference>
<feature type="domain" description="Glucose-methanol-choline oxidoreductase N-terminal" evidence="10">
    <location>
        <begin position="321"/>
        <end position="335"/>
    </location>
</feature>
<evidence type="ECO:0000313" key="11">
    <source>
        <dbReference type="EMBL" id="JAS19348.1"/>
    </source>
</evidence>
<dbReference type="Pfam" id="PF00732">
    <property type="entry name" value="GMC_oxred_N"/>
    <property type="match status" value="1"/>
</dbReference>
<dbReference type="PROSITE" id="PS00623">
    <property type="entry name" value="GMC_OXRED_1"/>
    <property type="match status" value="1"/>
</dbReference>
<dbReference type="EMBL" id="GEDC01017950">
    <property type="protein sequence ID" value="JAS19348.1"/>
    <property type="molecule type" value="Transcribed_RNA"/>
</dbReference>
<reference evidence="11" key="1">
    <citation type="submission" date="2015-12" db="EMBL/GenBank/DDBJ databases">
        <title>De novo transcriptome assembly of four potential Pierce s Disease insect vectors from Arizona vineyards.</title>
        <authorList>
            <person name="Tassone E.E."/>
        </authorList>
    </citation>
    <scope>NUCLEOTIDE SEQUENCE</scope>
</reference>
<comment type="similarity">
    <text evidence="2 7">Belongs to the GMC oxidoreductase family.</text>
</comment>
<feature type="active site" description="Proton donor" evidence="5">
    <location>
        <position position="554"/>
    </location>
</feature>
<dbReference type="Gene3D" id="3.50.50.60">
    <property type="entry name" value="FAD/NAD(P)-binding domain"/>
    <property type="match status" value="1"/>
</dbReference>